<accession>A0A7Z0J626</accession>
<comment type="caution">
    <text evidence="1">The sequence shown here is derived from an EMBL/GenBank/DDBJ whole genome shotgun (WGS) entry which is preliminary data.</text>
</comment>
<evidence type="ECO:0000313" key="1">
    <source>
        <dbReference type="EMBL" id="NYJ19776.1"/>
    </source>
</evidence>
<dbReference type="AlphaFoldDB" id="A0A7Z0J626"/>
<organism evidence="1 2">
    <name type="scientific">Glaciibacter psychrotolerans</name>
    <dbReference type="NCBI Taxonomy" id="670054"/>
    <lineage>
        <taxon>Bacteria</taxon>
        <taxon>Bacillati</taxon>
        <taxon>Actinomycetota</taxon>
        <taxon>Actinomycetes</taxon>
        <taxon>Micrococcales</taxon>
        <taxon>Microbacteriaceae</taxon>
        <taxon>Glaciibacter</taxon>
    </lineage>
</organism>
<gene>
    <name evidence="1" type="ORF">HNR05_001567</name>
</gene>
<name>A0A7Z0J626_9MICO</name>
<sequence>MYLAHANRNPCPWLEVAKLTNFREFIQRIAALAESLGDDEVLDDLAEVFSYRAMPEFILGGDPTAMWKDHRAGLRDLISAAIRIILDDAHIYNSAKHGMAIVSSDLGLSIGEGEDGGPLILDPPLELRV</sequence>
<dbReference type="EMBL" id="JACCFM010000001">
    <property type="protein sequence ID" value="NYJ19776.1"/>
    <property type="molecule type" value="Genomic_DNA"/>
</dbReference>
<dbReference type="Proteomes" id="UP000537260">
    <property type="component" value="Unassembled WGS sequence"/>
</dbReference>
<reference evidence="1 2" key="1">
    <citation type="submission" date="2020-07" db="EMBL/GenBank/DDBJ databases">
        <title>Sequencing the genomes of 1000 actinobacteria strains.</title>
        <authorList>
            <person name="Klenk H.-P."/>
        </authorList>
    </citation>
    <scope>NUCLEOTIDE SEQUENCE [LARGE SCALE GENOMIC DNA]</scope>
    <source>
        <strain evidence="1 2">LI1</strain>
    </source>
</reference>
<keyword evidence="2" id="KW-1185">Reference proteome</keyword>
<protein>
    <submittedName>
        <fullName evidence="1">Uncharacterized protein</fullName>
    </submittedName>
</protein>
<evidence type="ECO:0000313" key="2">
    <source>
        <dbReference type="Proteomes" id="UP000537260"/>
    </source>
</evidence>
<proteinExistence type="predicted"/>